<accession>A0AA90KB64</accession>
<dbReference type="Gene3D" id="3.40.50.720">
    <property type="entry name" value="NAD(P)-binding Rossmann-like Domain"/>
    <property type="match status" value="1"/>
</dbReference>
<sequence>MNRADATVLTTSDAATAIITDGLRASGASVASWITPADATARQSGLFARTASRSAGWGLATAARTVITLWPTPAHLDAMAPHLLPYLAPGATWLQLGPHPAESAAALAGRAAGRGVALVHAPVGRTPDGGLLLSDRHRTALLRRPLAPAVRLWITRIPPLTEEI</sequence>
<dbReference type="InterPro" id="IPR036291">
    <property type="entry name" value="NAD(P)-bd_dom_sf"/>
</dbReference>
<dbReference type="AlphaFoldDB" id="A0AA90KB64"/>
<protein>
    <submittedName>
        <fullName evidence="2">NAD(P)-binding domain-containing protein</fullName>
    </submittedName>
</protein>
<organism evidence="2">
    <name type="scientific">Streptantibioticus silvisoli</name>
    <dbReference type="NCBI Taxonomy" id="2705255"/>
    <lineage>
        <taxon>Bacteria</taxon>
        <taxon>Bacillati</taxon>
        <taxon>Actinomycetota</taxon>
        <taxon>Actinomycetes</taxon>
        <taxon>Kitasatosporales</taxon>
        <taxon>Streptomycetaceae</taxon>
        <taxon>Streptantibioticus</taxon>
    </lineage>
</organism>
<name>A0AA90KB64_9ACTN</name>
<reference evidence="2" key="1">
    <citation type="submission" date="2023-05" db="EMBL/GenBank/DDBJ databases">
        <title>Streptantibioticus silvisoli sp. nov., acidotolerant actinomycetes 1 from pine litter.</title>
        <authorList>
            <person name="Swiecimska M."/>
            <person name="Golinska P."/>
            <person name="Sangal V."/>
            <person name="Wachnowicz B."/>
            <person name="Goodfellow M."/>
        </authorList>
    </citation>
    <scope>NUCLEOTIDE SEQUENCE</scope>
    <source>
        <strain evidence="2">SL13</strain>
    </source>
</reference>
<gene>
    <name evidence="2" type="ORF">POF50_028510</name>
</gene>
<dbReference type="GO" id="GO:0050661">
    <property type="term" value="F:NADP binding"/>
    <property type="evidence" value="ECO:0007669"/>
    <property type="project" value="InterPro"/>
</dbReference>
<evidence type="ECO:0000259" key="1">
    <source>
        <dbReference type="Pfam" id="PF03446"/>
    </source>
</evidence>
<comment type="caution">
    <text evidence="2">The sequence shown here is derived from an EMBL/GenBank/DDBJ whole genome shotgun (WGS) entry which is preliminary data.</text>
</comment>
<feature type="domain" description="6-phosphogluconate dehydrogenase NADP-binding" evidence="1">
    <location>
        <begin position="50"/>
        <end position="125"/>
    </location>
</feature>
<dbReference type="EMBL" id="JABXJJ020000043">
    <property type="protein sequence ID" value="MDI5973243.1"/>
    <property type="molecule type" value="Genomic_DNA"/>
</dbReference>
<proteinExistence type="predicted"/>
<dbReference type="RefSeq" id="WP_271318805.1">
    <property type="nucleotide sequence ID" value="NZ_JABXJJ020000043.1"/>
</dbReference>
<evidence type="ECO:0000313" key="2">
    <source>
        <dbReference type="EMBL" id="MDI5973243.1"/>
    </source>
</evidence>
<dbReference type="Pfam" id="PF03446">
    <property type="entry name" value="NAD_binding_2"/>
    <property type="match status" value="1"/>
</dbReference>
<dbReference type="SUPFAM" id="SSF51735">
    <property type="entry name" value="NAD(P)-binding Rossmann-fold domains"/>
    <property type="match status" value="1"/>
</dbReference>
<dbReference type="InterPro" id="IPR006115">
    <property type="entry name" value="6PGDH_NADP-bd"/>
</dbReference>